<dbReference type="AlphaFoldDB" id="A0AA42MVL7"/>
<dbReference type="EMBL" id="JAOCBE010000001">
    <property type="protein sequence ID" value="MDH0970633.1"/>
    <property type="molecule type" value="Genomic_DNA"/>
</dbReference>
<gene>
    <name evidence="1" type="ORF">N5C10_15830</name>
    <name evidence="2" type="ORF">N5I27_16255</name>
</gene>
<comment type="caution">
    <text evidence="1">The sequence shown here is derived from an EMBL/GenBank/DDBJ whole genome shotgun (WGS) entry which is preliminary data.</text>
</comment>
<sequence>MENPIEYYSFSKDDVVNGFVVQAKTTYGYALETLYPLMDSLDIQRDVVTDVSLYKRLEEDILLGCVMPPITVALLTDETLLNTDENIYSYIQANIHSSFILDGIQRLSTLGRASKRESFDAERPLYLNFILAPSRDRLLYRMITLNNGQRPMSTRHQIDILADTFFDFSDLDLELIPEKAKMRVNAPKFFKKSDFVQGYIAYLSKSTNIDNEKIIQEKMDQLIASKIIEERIGDSDFVDVIELIKKFESSTILSKWIRVPNNFIGFCAGISKSLIDVANADLEEIEVYIDKFEQAFKSINVSKVKVGKVRKICVKNTIQDYKDLKDLEEFDFLTQLAEWI</sequence>
<proteinExistence type="predicted"/>
<dbReference type="Proteomes" id="UP001161567">
    <property type="component" value="Unassembled WGS sequence"/>
</dbReference>
<evidence type="ECO:0000313" key="1">
    <source>
        <dbReference type="EMBL" id="MDH0970633.1"/>
    </source>
</evidence>
<name>A0AA42MVL7_ACIJO</name>
<reference evidence="1" key="1">
    <citation type="submission" date="2022-09" db="EMBL/GenBank/DDBJ databases">
        <title>Intensive care unit water sources are persistently colonized with multi-drug resistant bacteria and are the site of extensive horizontal gene transfer of antibiotic resistance genes.</title>
        <authorList>
            <person name="Diorio-Toth L."/>
        </authorList>
    </citation>
    <scope>NUCLEOTIDE SEQUENCE</scope>
    <source>
        <strain evidence="2">GD03725</strain>
        <strain evidence="1">GD03920</strain>
    </source>
</reference>
<organism evidence="1 3">
    <name type="scientific">Acinetobacter johnsonii</name>
    <dbReference type="NCBI Taxonomy" id="40214"/>
    <lineage>
        <taxon>Bacteria</taxon>
        <taxon>Pseudomonadati</taxon>
        <taxon>Pseudomonadota</taxon>
        <taxon>Gammaproteobacteria</taxon>
        <taxon>Moraxellales</taxon>
        <taxon>Moraxellaceae</taxon>
        <taxon>Acinetobacter</taxon>
    </lineage>
</organism>
<evidence type="ECO:0000313" key="2">
    <source>
        <dbReference type="EMBL" id="MDH1439843.1"/>
    </source>
</evidence>
<dbReference type="RefSeq" id="WP_125280677.1">
    <property type="nucleotide sequence ID" value="NZ_CP068187.1"/>
</dbReference>
<evidence type="ECO:0000313" key="3">
    <source>
        <dbReference type="Proteomes" id="UP001159915"/>
    </source>
</evidence>
<evidence type="ECO:0008006" key="4">
    <source>
        <dbReference type="Google" id="ProtNLM"/>
    </source>
</evidence>
<protein>
    <recommendedName>
        <fullName evidence="4">DUF262 domain-containing protein</fullName>
    </recommendedName>
</protein>
<dbReference type="EMBL" id="JAOCIL010000001">
    <property type="protein sequence ID" value="MDH1439843.1"/>
    <property type="molecule type" value="Genomic_DNA"/>
</dbReference>
<accession>A0AA42MVL7</accession>
<dbReference type="Proteomes" id="UP001159915">
    <property type="component" value="Unassembled WGS sequence"/>
</dbReference>